<comment type="caution">
    <text evidence="2">The sequence shown here is derived from an EMBL/GenBank/DDBJ whole genome shotgun (WGS) entry which is preliminary data.</text>
</comment>
<protein>
    <submittedName>
        <fullName evidence="2">Uncharacterized protein</fullName>
    </submittedName>
</protein>
<keyword evidence="1" id="KW-1133">Transmembrane helix</keyword>
<reference evidence="3" key="1">
    <citation type="journal article" date="2014" name="Environ. Microbiol.">
        <title>Comparative genomics of the marine bacterial genus Glaciecola reveals the high degree of genomic diversity and genomic characteristic for cold adaptation.</title>
        <authorList>
            <person name="Qin Q.L."/>
            <person name="Xie B.B."/>
            <person name="Yu Y."/>
            <person name="Shu Y.L."/>
            <person name="Rong J.C."/>
            <person name="Zhang Y.J."/>
            <person name="Zhao D.L."/>
            <person name="Chen X.L."/>
            <person name="Zhang X.Y."/>
            <person name="Chen B."/>
            <person name="Zhou B.C."/>
            <person name="Zhang Y.Z."/>
        </authorList>
    </citation>
    <scope>NUCLEOTIDE SEQUENCE [LARGE SCALE GENOMIC DNA]</scope>
    <source>
        <strain evidence="3">ACAM 615</strain>
    </source>
</reference>
<evidence type="ECO:0000313" key="2">
    <source>
        <dbReference type="EMBL" id="GAC29197.1"/>
    </source>
</evidence>
<keyword evidence="3" id="KW-1185">Reference proteome</keyword>
<dbReference type="AlphaFoldDB" id="K6ZFQ8"/>
<feature type="transmembrane region" description="Helical" evidence="1">
    <location>
        <begin position="20"/>
        <end position="41"/>
    </location>
</feature>
<accession>K6ZFQ8</accession>
<dbReference type="EMBL" id="BAEQ01000042">
    <property type="protein sequence ID" value="GAC29197.1"/>
    <property type="molecule type" value="Genomic_DNA"/>
</dbReference>
<dbReference type="NCBIfam" id="NF038257">
    <property type="entry name" value="exopoly_VpsP"/>
    <property type="match status" value="1"/>
</dbReference>
<gene>
    <name evidence="2" type="ORF">GPAL_2336</name>
</gene>
<organism evidence="2 3">
    <name type="scientific">Brumicola pallidula DSM 14239 = ACAM 615</name>
    <dbReference type="NCBI Taxonomy" id="1121922"/>
    <lineage>
        <taxon>Bacteria</taxon>
        <taxon>Pseudomonadati</taxon>
        <taxon>Pseudomonadota</taxon>
        <taxon>Gammaproteobacteria</taxon>
        <taxon>Alteromonadales</taxon>
        <taxon>Alteromonadaceae</taxon>
        <taxon>Brumicola</taxon>
    </lineage>
</organism>
<evidence type="ECO:0000256" key="1">
    <source>
        <dbReference type="SAM" id="Phobius"/>
    </source>
</evidence>
<dbReference type="RefSeq" id="WP_006011800.1">
    <property type="nucleotide sequence ID" value="NZ_AUAV01000014.1"/>
</dbReference>
<dbReference type="Proteomes" id="UP000006251">
    <property type="component" value="Unassembled WGS sequence"/>
</dbReference>
<dbReference type="STRING" id="1121922.GCA_000428905_02710"/>
<proteinExistence type="predicted"/>
<keyword evidence="1" id="KW-0472">Membrane</keyword>
<name>K6ZFQ8_9ALTE</name>
<dbReference type="OrthoDB" id="5736952at2"/>
<evidence type="ECO:0000313" key="3">
    <source>
        <dbReference type="Proteomes" id="UP000006251"/>
    </source>
</evidence>
<keyword evidence="1" id="KW-0812">Transmembrane</keyword>
<sequence>MQTKLTQQISYALLTCRKYLFVFAFGLISLLGLYNATNYGLANLHFYSAQNAVLAWHANNQLDNEESYNNAAQSAYKARNQHPAHPLYTDLSAQIYEWGVIGGYEDASVALAISKELYIKATKMRPTWPVTYASLAMNKWRSNEFDAELLNYLTLANKYGPKKAEVNILFVEMGLALYQNNKPFYTELRPYIKQRISQGIRNSQSQTRVLAAIEHYGAKRTVCRWMRESGTAVSNSIIKCVKS</sequence>